<evidence type="ECO:0000259" key="2">
    <source>
        <dbReference type="PROSITE" id="PS50093"/>
    </source>
</evidence>
<feature type="domain" description="PKD" evidence="2">
    <location>
        <begin position="111"/>
        <end position="153"/>
    </location>
</feature>
<accession>A0AAU2JQD7</accession>
<dbReference type="SUPFAM" id="SSF49299">
    <property type="entry name" value="PKD domain"/>
    <property type="match status" value="1"/>
</dbReference>
<sequence length="548" mass="56969">MTIVAAVGFLPGTAHAAGPGPSDAHGVTAPDKDLAKAAASNFKTFTSPADRTVRRALPAAKGKAAAAPQAQAADGNPNLGILLNASSTTAHGLELRTTITSADSALDVTVEWGDGTKDVASASGSIELSHKHTYAELGEYTVRVTVKDPANQAEVVNDFPVMTAGSDFTPLAPTRLLDTREGIGAAKGKVKGFGTARVKIAGNGKIPAGATAVVLNVTVTNPAKAGHITVFGEGGDRPTTSNVNFEAGQTVPNLVIVPVGKNGYVDLYNHGESAVDLIADVTGYFTRTQSSGYTPLNPARLVDSREGTGTRKGFVPGFGTFTTQISGRGGVPAGATAVALNVTVTEPKADGHLTVFPGGQATPATSSLNFTTGQTVANSVIVPISADGKINIRNGSWAATHVIADVVGYYSPDSTSAYLPVLPERLLDTRGDEHWNDGPLLGFEYLYMPLSWRNPNITGFALNATVTNTTDNGHLTVAPDPNTKAQYDSRTAQWPEKPNSSNLNWTTGKTVPNLVQASTGANGIIDFWNWSPGNTDVIVDIFGYYDKG</sequence>
<feature type="chain" id="PRO_5043502674" evidence="1">
    <location>
        <begin position="17"/>
        <end position="548"/>
    </location>
</feature>
<proteinExistence type="predicted"/>
<dbReference type="InterPro" id="IPR013783">
    <property type="entry name" value="Ig-like_fold"/>
</dbReference>
<protein>
    <submittedName>
        <fullName evidence="3">PKD domain-containing protein</fullName>
    </submittedName>
</protein>
<dbReference type="PROSITE" id="PS50093">
    <property type="entry name" value="PKD"/>
    <property type="match status" value="1"/>
</dbReference>
<dbReference type="EMBL" id="CP108264">
    <property type="protein sequence ID" value="WTU74920.1"/>
    <property type="molecule type" value="Genomic_DNA"/>
</dbReference>
<organism evidence="3">
    <name type="scientific">Streptomyces sp. NBC_00049</name>
    <dbReference type="NCBI Taxonomy" id="2903617"/>
    <lineage>
        <taxon>Bacteria</taxon>
        <taxon>Bacillati</taxon>
        <taxon>Actinomycetota</taxon>
        <taxon>Actinomycetes</taxon>
        <taxon>Kitasatosporales</taxon>
        <taxon>Streptomycetaceae</taxon>
        <taxon>Streptomyces</taxon>
    </lineage>
</organism>
<name>A0AAU2JQD7_9ACTN</name>
<gene>
    <name evidence="3" type="ORF">OG327_17285</name>
</gene>
<evidence type="ECO:0000313" key="3">
    <source>
        <dbReference type="EMBL" id="WTU74920.1"/>
    </source>
</evidence>
<dbReference type="GO" id="GO:0005975">
    <property type="term" value="P:carbohydrate metabolic process"/>
    <property type="evidence" value="ECO:0007669"/>
    <property type="project" value="UniProtKB-ARBA"/>
</dbReference>
<dbReference type="AlphaFoldDB" id="A0AAU2JQD7"/>
<feature type="signal peptide" evidence="1">
    <location>
        <begin position="1"/>
        <end position="16"/>
    </location>
</feature>
<dbReference type="Gene3D" id="2.60.40.10">
    <property type="entry name" value="Immunoglobulins"/>
    <property type="match status" value="1"/>
</dbReference>
<dbReference type="Pfam" id="PF00801">
    <property type="entry name" value="PKD"/>
    <property type="match status" value="1"/>
</dbReference>
<reference evidence="3" key="1">
    <citation type="submission" date="2022-10" db="EMBL/GenBank/DDBJ databases">
        <title>The complete genomes of actinobacterial strains from the NBC collection.</title>
        <authorList>
            <person name="Joergensen T.S."/>
            <person name="Alvarez Arevalo M."/>
            <person name="Sterndorff E.B."/>
            <person name="Faurdal D."/>
            <person name="Vuksanovic O."/>
            <person name="Mourched A.-S."/>
            <person name="Charusanti P."/>
            <person name="Shaw S."/>
            <person name="Blin K."/>
            <person name="Weber T."/>
        </authorList>
    </citation>
    <scope>NUCLEOTIDE SEQUENCE</scope>
    <source>
        <strain evidence="3">NBC_00049</strain>
    </source>
</reference>
<keyword evidence="1" id="KW-0732">Signal</keyword>
<dbReference type="InterPro" id="IPR035986">
    <property type="entry name" value="PKD_dom_sf"/>
</dbReference>
<evidence type="ECO:0000256" key="1">
    <source>
        <dbReference type="SAM" id="SignalP"/>
    </source>
</evidence>
<dbReference type="InterPro" id="IPR000601">
    <property type="entry name" value="PKD_dom"/>
</dbReference>